<dbReference type="GO" id="GO:0006364">
    <property type="term" value="P:rRNA processing"/>
    <property type="evidence" value="ECO:0007669"/>
    <property type="project" value="InterPro"/>
</dbReference>
<reference evidence="2" key="3">
    <citation type="submission" date="2025-09" db="UniProtKB">
        <authorList>
            <consortium name="Ensembl"/>
        </authorList>
    </citation>
    <scope>IDENTIFICATION</scope>
</reference>
<dbReference type="Gene3D" id="3.30.300.20">
    <property type="match status" value="2"/>
</dbReference>
<dbReference type="PANTHER" id="PTHR14725">
    <property type="entry name" value="RIBOSOME-BINDING FACTOR A, MITOCHONDRIAL-RELATED"/>
    <property type="match status" value="1"/>
</dbReference>
<protein>
    <recommendedName>
        <fullName evidence="4">Ribosome-binding factor A, mitochondrial</fullName>
    </recommendedName>
</protein>
<name>A0A8B9YWU4_BOSMU</name>
<proteinExistence type="predicted"/>
<evidence type="ECO:0008006" key="4">
    <source>
        <dbReference type="Google" id="ProtNLM"/>
    </source>
</evidence>
<dbReference type="GeneTree" id="ENSGT00390000011362"/>
<dbReference type="PANTHER" id="PTHR14725:SF0">
    <property type="entry name" value="RIBOSOME-BINDING FACTOR A, MITOCHONDRIAL-RELATED"/>
    <property type="match status" value="1"/>
</dbReference>
<reference evidence="2" key="2">
    <citation type="submission" date="2025-08" db="UniProtKB">
        <authorList>
            <consortium name="Ensembl"/>
        </authorList>
    </citation>
    <scope>IDENTIFICATION</scope>
</reference>
<dbReference type="InterPro" id="IPR039212">
    <property type="entry name" value="RBFA_mitochondrial"/>
</dbReference>
<sequence>MWAALRGRPGLHLGLLSGARGLHSSPVSCGKNLLKKFASKTKKKFWYEGPSLGSHLTHKSSQLEFLTKSTSRRTRKEDQVRLRALNGLLYKALTDLLCTPEVSQELCDLNVELCKVTMGPHTPSGASRLGEAGGRLGVCLEVSGGRRGGQAQIVPGVLPGVRRAIRGRPGSGEWWPVCLPLRVRTGSWLLPSSPSRWSGFTQGRQRALRHFWGGAGAGVRSGHGGGEGLGPWHWRWCWGRSQDCPWVSAYLLTPSVHESPGELTVIWGGVGAQVSLTSDFSACRVFWRATLSEAQNAHTEAVLRRSAAHMRHLLMSQQTLRNVPPIVFVQDKKYAAVMEVDRLLAIADFGPRGEKEDFVQSDFSDPEALDAALPSDTLSPAAHLNLCGIDHEALNKQILEYKRRREQGHGSASPLWPEHMADLRKQMRRRKAKPHVDDDLSPKNYLQGGE</sequence>
<evidence type="ECO:0000256" key="1">
    <source>
        <dbReference type="SAM" id="MobiDB-lite"/>
    </source>
</evidence>
<evidence type="ECO:0000313" key="2">
    <source>
        <dbReference type="Ensembl" id="ENSBGRP00000039232.1"/>
    </source>
</evidence>
<dbReference type="SUPFAM" id="SSF89919">
    <property type="entry name" value="Ribosome-binding factor A, RbfA"/>
    <property type="match status" value="1"/>
</dbReference>
<dbReference type="InterPro" id="IPR020053">
    <property type="entry name" value="Ribosome-bd_factorA_CS"/>
</dbReference>
<evidence type="ECO:0000313" key="3">
    <source>
        <dbReference type="Proteomes" id="UP000694520"/>
    </source>
</evidence>
<organism evidence="2 3">
    <name type="scientific">Bos mutus grunniens</name>
    <name type="common">Wild yak</name>
    <name type="synonym">Bos grunniens</name>
    <dbReference type="NCBI Taxonomy" id="30521"/>
    <lineage>
        <taxon>Eukaryota</taxon>
        <taxon>Metazoa</taxon>
        <taxon>Chordata</taxon>
        <taxon>Craniata</taxon>
        <taxon>Vertebrata</taxon>
        <taxon>Euteleostomi</taxon>
        <taxon>Mammalia</taxon>
        <taxon>Eutheria</taxon>
        <taxon>Laurasiatheria</taxon>
        <taxon>Artiodactyla</taxon>
        <taxon>Ruminantia</taxon>
        <taxon>Pecora</taxon>
        <taxon>Bovidae</taxon>
        <taxon>Bovinae</taxon>
        <taxon>Bos</taxon>
    </lineage>
</organism>
<dbReference type="Pfam" id="PF02033">
    <property type="entry name" value="RBFA"/>
    <property type="match status" value="1"/>
</dbReference>
<dbReference type="AlphaFoldDB" id="A0A8B9YWU4"/>
<feature type="region of interest" description="Disordered" evidence="1">
    <location>
        <begin position="404"/>
        <end position="450"/>
    </location>
</feature>
<reference evidence="2" key="1">
    <citation type="submission" date="2019-05" db="EMBL/GenBank/DDBJ databases">
        <authorList>
            <person name="Zhang S."/>
            <person name="Liu J."/>
        </authorList>
    </citation>
    <scope>NUCLEOTIDE SEQUENCE [LARGE SCALE GENOMIC DNA]</scope>
</reference>
<dbReference type="Ensembl" id="ENSBGRT00000045516.1">
    <property type="protein sequence ID" value="ENSBGRP00000039232.1"/>
    <property type="gene ID" value="ENSBGRG00000024671.1"/>
</dbReference>
<accession>A0A8B9YWU4</accession>
<keyword evidence="3" id="KW-1185">Reference proteome</keyword>
<dbReference type="InterPro" id="IPR023799">
    <property type="entry name" value="RbfA_dom_sf"/>
</dbReference>
<dbReference type="Proteomes" id="UP000694520">
    <property type="component" value="Chromosome 21"/>
</dbReference>
<dbReference type="InterPro" id="IPR015946">
    <property type="entry name" value="KH_dom-like_a/b"/>
</dbReference>
<dbReference type="InterPro" id="IPR000238">
    <property type="entry name" value="RbfA"/>
</dbReference>
<dbReference type="PROSITE" id="PS01319">
    <property type="entry name" value="RBFA"/>
    <property type="match status" value="1"/>
</dbReference>